<evidence type="ECO:0000313" key="3">
    <source>
        <dbReference type="Proteomes" id="UP000035170"/>
    </source>
</evidence>
<dbReference type="AlphaFoldDB" id="A0A0H2LVG6"/>
<dbReference type="Pfam" id="PF02515">
    <property type="entry name" value="CoA_transf_3"/>
    <property type="match status" value="1"/>
</dbReference>
<organism evidence="2 3">
    <name type="scientific">Variovorax paradoxus</name>
    <dbReference type="NCBI Taxonomy" id="34073"/>
    <lineage>
        <taxon>Bacteria</taxon>
        <taxon>Pseudomonadati</taxon>
        <taxon>Pseudomonadota</taxon>
        <taxon>Betaproteobacteria</taxon>
        <taxon>Burkholderiales</taxon>
        <taxon>Comamonadaceae</taxon>
        <taxon>Variovorax</taxon>
    </lineage>
</organism>
<dbReference type="PANTHER" id="PTHR48207:SF3">
    <property type="entry name" value="SUCCINATE--HYDROXYMETHYLGLUTARATE COA-TRANSFERASE"/>
    <property type="match status" value="1"/>
</dbReference>
<keyword evidence="1 2" id="KW-0808">Transferase</keyword>
<keyword evidence="3" id="KW-1185">Reference proteome</keyword>
<gene>
    <name evidence="2" type="primary">bbsF9</name>
    <name evidence="2" type="ORF">VPARA_64160</name>
</gene>
<sequence>MLANALNGLKVIDFTQVMAGPTCTLCMADLGADVVKVEAPTGDLSRALSPWVHGEGVPFLALNRNKRSIVLDLKQPTHREAALQLVAQADVLVESFRPGVMERLGLDYVTLAAANPRLIYCSVSAYGQHGATKDLPGVDGVLQAVSGLMSVTGAPDGQPCKVPVPVVDLVTGSFATISILAALAQRQRTGLGQHVEASMFASAIALQHVSFASYFADGHVPGPQGNAAPYSTPNEALRCADGWIMVAAYHPARWQALCTAIGAPELASDPRFAENKDRLQHRETLLRLLEARMLAHPRAFWLEQFAAVDIICGPINNYAEVAQSAPFVDAALTETLQHPVAGALTLPRSVIGAVGERPQARRAAPTLGQHTREVLVELGMPPENIEAVIAADSPSN</sequence>
<accession>A0A0H2LVG6</accession>
<proteinExistence type="predicted"/>
<comment type="caution">
    <text evidence="2">The sequence shown here is derived from an EMBL/GenBank/DDBJ whole genome shotgun (WGS) entry which is preliminary data.</text>
</comment>
<protein>
    <submittedName>
        <fullName evidence="2">Succinyl-CoA:(R)-benzylsuccinate CoA-transferase subunit BbsF</fullName>
        <ecNumber evidence="2">2.8.3.15</ecNumber>
    </submittedName>
</protein>
<dbReference type="EC" id="2.8.3.15" evidence="2"/>
<dbReference type="PANTHER" id="PTHR48207">
    <property type="entry name" value="SUCCINATE--HYDROXYMETHYLGLUTARATE COA-TRANSFERASE"/>
    <property type="match status" value="1"/>
</dbReference>
<dbReference type="InterPro" id="IPR044855">
    <property type="entry name" value="CoA-Trfase_III_dom3_sf"/>
</dbReference>
<dbReference type="PATRIC" id="fig|34073.19.peg.6607"/>
<dbReference type="GO" id="GO:0033877">
    <property type="term" value="F:succinyl-CoA:(R)-benzylsuccinate CoA-transferase activity"/>
    <property type="evidence" value="ECO:0007669"/>
    <property type="project" value="UniProtKB-EC"/>
</dbReference>
<dbReference type="InterPro" id="IPR050483">
    <property type="entry name" value="CoA-transferase_III_domain"/>
</dbReference>
<name>A0A0H2LVG6_VARPD</name>
<dbReference type="SUPFAM" id="SSF89796">
    <property type="entry name" value="CoA-transferase family III (CaiB/BaiF)"/>
    <property type="match status" value="1"/>
</dbReference>
<evidence type="ECO:0000313" key="2">
    <source>
        <dbReference type="EMBL" id="KLN52477.1"/>
    </source>
</evidence>
<dbReference type="Proteomes" id="UP000035170">
    <property type="component" value="Unassembled WGS sequence"/>
</dbReference>
<dbReference type="Gene3D" id="3.30.1540.10">
    <property type="entry name" value="formyl-coa transferase, domain 3"/>
    <property type="match status" value="1"/>
</dbReference>
<dbReference type="Gene3D" id="3.40.50.10540">
    <property type="entry name" value="Crotonobetainyl-coa:carnitine coa-transferase, domain 1"/>
    <property type="match status" value="1"/>
</dbReference>
<dbReference type="InterPro" id="IPR003673">
    <property type="entry name" value="CoA-Trfase_fam_III"/>
</dbReference>
<dbReference type="EMBL" id="JZWI01000052">
    <property type="protein sequence ID" value="KLN52477.1"/>
    <property type="molecule type" value="Genomic_DNA"/>
</dbReference>
<evidence type="ECO:0000256" key="1">
    <source>
        <dbReference type="ARBA" id="ARBA00022679"/>
    </source>
</evidence>
<dbReference type="RefSeq" id="WP_047787477.1">
    <property type="nucleotide sequence ID" value="NZ_JZWI01000052.1"/>
</dbReference>
<reference evidence="2 3" key="1">
    <citation type="submission" date="2015-03" db="EMBL/GenBank/DDBJ databases">
        <title>Genome sequence of Variovorax paradoxus TBEA6.</title>
        <authorList>
            <person name="Poehlein A."/>
            <person name="Schuldes J."/>
            <person name="Wuebbeler J.H."/>
            <person name="Hiessl S."/>
            <person name="Steinbuechel A."/>
            <person name="Daniel R."/>
        </authorList>
    </citation>
    <scope>NUCLEOTIDE SEQUENCE [LARGE SCALE GENOMIC DNA]</scope>
    <source>
        <strain evidence="2 3">TBEA6</strain>
    </source>
</reference>
<dbReference type="InterPro" id="IPR023606">
    <property type="entry name" value="CoA-Trfase_III_dom_1_sf"/>
</dbReference>